<dbReference type="GeneID" id="37200469"/>
<feature type="region of interest" description="Disordered" evidence="1">
    <location>
        <begin position="93"/>
        <end position="118"/>
    </location>
</feature>
<dbReference type="AlphaFoldDB" id="A0A395IAL9"/>
<proteinExistence type="predicted"/>
<name>A0A395IAL9_ASPHC</name>
<dbReference type="EMBL" id="KZ824270">
    <property type="protein sequence ID" value="RAL16193.1"/>
    <property type="molecule type" value="Genomic_DNA"/>
</dbReference>
<feature type="compositionally biased region" description="Basic and acidic residues" evidence="1">
    <location>
        <begin position="93"/>
        <end position="110"/>
    </location>
</feature>
<dbReference type="RefSeq" id="XP_025555347.1">
    <property type="nucleotide sequence ID" value="XM_025696180.1"/>
</dbReference>
<dbReference type="Proteomes" id="UP000248961">
    <property type="component" value="Unassembled WGS sequence"/>
</dbReference>
<protein>
    <submittedName>
        <fullName evidence="2">Uncharacterized protein</fullName>
    </submittedName>
</protein>
<reference evidence="2 3" key="1">
    <citation type="submission" date="2018-02" db="EMBL/GenBank/DDBJ databases">
        <title>The genomes of Aspergillus section Nigri reveals drivers in fungal speciation.</title>
        <authorList>
            <consortium name="DOE Joint Genome Institute"/>
            <person name="Vesth T.C."/>
            <person name="Nybo J."/>
            <person name="Theobald S."/>
            <person name="Brandl J."/>
            <person name="Frisvad J.C."/>
            <person name="Nielsen K.F."/>
            <person name="Lyhne E.K."/>
            <person name="Kogle M.E."/>
            <person name="Kuo A."/>
            <person name="Riley R."/>
            <person name="Clum A."/>
            <person name="Nolan M."/>
            <person name="Lipzen A."/>
            <person name="Salamov A."/>
            <person name="Henrissat B."/>
            <person name="Wiebenga A."/>
            <person name="De vries R.P."/>
            <person name="Grigoriev I.V."/>
            <person name="Mortensen U.H."/>
            <person name="Andersen M.R."/>
            <person name="Baker S.E."/>
        </authorList>
    </citation>
    <scope>NUCLEOTIDE SEQUENCE [LARGE SCALE GENOMIC DNA]</scope>
    <source>
        <strain evidence="2 3">CBS 101889</strain>
    </source>
</reference>
<evidence type="ECO:0000313" key="2">
    <source>
        <dbReference type="EMBL" id="RAL16193.1"/>
    </source>
</evidence>
<accession>A0A395IAL9</accession>
<evidence type="ECO:0000256" key="1">
    <source>
        <dbReference type="SAM" id="MobiDB-lite"/>
    </source>
</evidence>
<evidence type="ECO:0000313" key="3">
    <source>
        <dbReference type="Proteomes" id="UP000248961"/>
    </source>
</evidence>
<keyword evidence="3" id="KW-1185">Reference proteome</keyword>
<dbReference type="OrthoDB" id="4510345at2759"/>
<organism evidence="2 3">
    <name type="scientific">Aspergillus homomorphus (strain CBS 101889)</name>
    <dbReference type="NCBI Taxonomy" id="1450537"/>
    <lineage>
        <taxon>Eukaryota</taxon>
        <taxon>Fungi</taxon>
        <taxon>Dikarya</taxon>
        <taxon>Ascomycota</taxon>
        <taxon>Pezizomycotina</taxon>
        <taxon>Eurotiomycetes</taxon>
        <taxon>Eurotiomycetidae</taxon>
        <taxon>Eurotiales</taxon>
        <taxon>Aspergillaceae</taxon>
        <taxon>Aspergillus</taxon>
        <taxon>Aspergillus subgen. Circumdati</taxon>
    </lineage>
</organism>
<dbReference type="VEuPathDB" id="FungiDB:BO97DRAFT_411429"/>
<sequence length="118" mass="13382">MPPLHQNIYIGQGGRATIMAPADLRPRALRMKDKKKVDRKKVQRKKLITMDIAIEGLLEEAACLEKAAAAEEAEVMRKRARVKELREAVDKRQKVAQAKENELVVRAKETEDMDTTTT</sequence>
<gene>
    <name evidence="2" type="ORF">BO97DRAFT_411429</name>
</gene>